<sequence>MKFSAQSGIAGLLLVSCSAFAANPVTGLYVGMVGGLSYTSNTDSPFPYTTVQQAVNSGFANANATYNPIPPLVSPLPATVTDNIGEIAYSVGGNVGGQLGYRWKKFRFEGELMFNMNQLSSVNYDSYSFKDHTTPDGFRMKGSTYFIAGLFNAYYELYKEGSDANFVPYVGLGIGFAKLNSNMKLYNTYVNNVYAKKSAVAEFTDNSGAPIVQGIIGASYFLDDFTSIGVDFRYLKTNMISSLGASLEVPTFNISFISSLDSAS</sequence>
<keyword evidence="1 2" id="KW-0732">Signal</keyword>
<evidence type="ECO:0000256" key="1">
    <source>
        <dbReference type="ARBA" id="ARBA00022729"/>
    </source>
</evidence>
<dbReference type="InterPro" id="IPR011250">
    <property type="entry name" value="OMP/PagP_B-barrel"/>
</dbReference>
<dbReference type="STRING" id="452.Lspi_1895"/>
<feature type="signal peptide" evidence="2">
    <location>
        <begin position="1"/>
        <end position="21"/>
    </location>
</feature>
<organism evidence="4 5">
    <name type="scientific">Legionella spiritensis</name>
    <dbReference type="NCBI Taxonomy" id="452"/>
    <lineage>
        <taxon>Bacteria</taxon>
        <taxon>Pseudomonadati</taxon>
        <taxon>Pseudomonadota</taxon>
        <taxon>Gammaproteobacteria</taxon>
        <taxon>Legionellales</taxon>
        <taxon>Legionellaceae</taxon>
        <taxon>Legionella</taxon>
    </lineage>
</organism>
<evidence type="ECO:0000313" key="4">
    <source>
        <dbReference type="EMBL" id="KTD62045.1"/>
    </source>
</evidence>
<reference evidence="4 5" key="1">
    <citation type="submission" date="2015-11" db="EMBL/GenBank/DDBJ databases">
        <title>Genomic analysis of 38 Legionella species identifies large and diverse effector repertoires.</title>
        <authorList>
            <person name="Burstein D."/>
            <person name="Amaro F."/>
            <person name="Zusman T."/>
            <person name="Lifshitz Z."/>
            <person name="Cohen O."/>
            <person name="Gilbert J.A."/>
            <person name="Pupko T."/>
            <person name="Shuman H.A."/>
            <person name="Segal G."/>
        </authorList>
    </citation>
    <scope>NUCLEOTIDE SEQUENCE [LARGE SCALE GENOMIC DNA]</scope>
    <source>
        <strain evidence="4 5">Mt.St.Helens-9</strain>
    </source>
</reference>
<feature type="chain" id="PRO_5006918113" evidence="2">
    <location>
        <begin position="22"/>
        <end position="264"/>
    </location>
</feature>
<gene>
    <name evidence="4" type="ORF">Lspi_1895</name>
</gene>
<comment type="caution">
    <text evidence="4">The sequence shown here is derived from an EMBL/GenBank/DDBJ whole genome shotgun (WGS) entry which is preliminary data.</text>
</comment>
<dbReference type="Gene3D" id="2.40.160.20">
    <property type="match status" value="1"/>
</dbReference>
<evidence type="ECO:0000313" key="5">
    <source>
        <dbReference type="Proteomes" id="UP000054877"/>
    </source>
</evidence>
<name>A0A0W0YYS1_LEGSP</name>
<dbReference type="EMBL" id="LNYX01000030">
    <property type="protein sequence ID" value="KTD62045.1"/>
    <property type="molecule type" value="Genomic_DNA"/>
</dbReference>
<proteinExistence type="predicted"/>
<dbReference type="PROSITE" id="PS51257">
    <property type="entry name" value="PROKAR_LIPOPROTEIN"/>
    <property type="match status" value="1"/>
</dbReference>
<dbReference type="SUPFAM" id="SSF56925">
    <property type="entry name" value="OMPA-like"/>
    <property type="match status" value="1"/>
</dbReference>
<protein>
    <submittedName>
        <fullName evidence="4">Opacity protein-like surface antigen</fullName>
    </submittedName>
</protein>
<dbReference type="AlphaFoldDB" id="A0A0W0YYS1"/>
<dbReference type="PATRIC" id="fig|452.5.peg.2082"/>
<dbReference type="InterPro" id="IPR027385">
    <property type="entry name" value="Beta-barrel_OMP"/>
</dbReference>
<dbReference type="RefSeq" id="WP_058483817.1">
    <property type="nucleotide sequence ID" value="NZ_CAAAII010000008.1"/>
</dbReference>
<evidence type="ECO:0000259" key="3">
    <source>
        <dbReference type="Pfam" id="PF13505"/>
    </source>
</evidence>
<keyword evidence="5" id="KW-1185">Reference proteome</keyword>
<feature type="domain" description="Outer membrane protein beta-barrel" evidence="3">
    <location>
        <begin position="8"/>
        <end position="254"/>
    </location>
</feature>
<dbReference type="Proteomes" id="UP000054877">
    <property type="component" value="Unassembled WGS sequence"/>
</dbReference>
<dbReference type="OrthoDB" id="5647185at2"/>
<accession>A0A0W0YYS1</accession>
<dbReference type="Pfam" id="PF13505">
    <property type="entry name" value="OMP_b-brl"/>
    <property type="match status" value="1"/>
</dbReference>
<evidence type="ECO:0000256" key="2">
    <source>
        <dbReference type="SAM" id="SignalP"/>
    </source>
</evidence>